<feature type="compositionally biased region" description="Basic and acidic residues" evidence="1">
    <location>
        <begin position="139"/>
        <end position="153"/>
    </location>
</feature>
<feature type="region of interest" description="Disordered" evidence="1">
    <location>
        <begin position="171"/>
        <end position="193"/>
    </location>
</feature>
<comment type="caution">
    <text evidence="2">The sequence shown here is derived from an EMBL/GenBank/DDBJ whole genome shotgun (WGS) entry which is preliminary data.</text>
</comment>
<accession>A0ABQ7DLI6</accession>
<sequence>MALRDHDDLSQATPREIELHTQLDTLQSQLTELQKVLGTAWENPEILSEVQNLKEMLDEHTMQLGQCVEKLSQLEAENLILRNENQALHTTSNKRHRFGTQVRSMQSLDTPMDDADGGQRPQPKKGENTNDTGSSHGYRFRDGRRGRSTRGNEDVECCCHRLPRANILREIRSHPFHGRKTSWGSSSHPKDQP</sequence>
<evidence type="ECO:0000313" key="3">
    <source>
        <dbReference type="Proteomes" id="UP000266723"/>
    </source>
</evidence>
<evidence type="ECO:0000256" key="1">
    <source>
        <dbReference type="SAM" id="MobiDB-lite"/>
    </source>
</evidence>
<protein>
    <submittedName>
        <fullName evidence="2">Uncharacterized protein</fullName>
    </submittedName>
</protein>
<keyword evidence="3" id="KW-1185">Reference proteome</keyword>
<organism evidence="2 3">
    <name type="scientific">Brassica cretica</name>
    <name type="common">Mustard</name>
    <dbReference type="NCBI Taxonomy" id="69181"/>
    <lineage>
        <taxon>Eukaryota</taxon>
        <taxon>Viridiplantae</taxon>
        <taxon>Streptophyta</taxon>
        <taxon>Embryophyta</taxon>
        <taxon>Tracheophyta</taxon>
        <taxon>Spermatophyta</taxon>
        <taxon>Magnoliopsida</taxon>
        <taxon>eudicotyledons</taxon>
        <taxon>Gunneridae</taxon>
        <taxon>Pentapetalae</taxon>
        <taxon>rosids</taxon>
        <taxon>malvids</taxon>
        <taxon>Brassicales</taxon>
        <taxon>Brassicaceae</taxon>
        <taxon>Brassiceae</taxon>
        <taxon>Brassica</taxon>
    </lineage>
</organism>
<reference evidence="2 3" key="1">
    <citation type="journal article" date="2020" name="BMC Genomics">
        <title>Intraspecific diversification of the crop wild relative Brassica cretica Lam. using demographic model selection.</title>
        <authorList>
            <person name="Kioukis A."/>
            <person name="Michalopoulou V.A."/>
            <person name="Briers L."/>
            <person name="Pirintsos S."/>
            <person name="Studholme D.J."/>
            <person name="Pavlidis P."/>
            <person name="Sarris P.F."/>
        </authorList>
    </citation>
    <scope>NUCLEOTIDE SEQUENCE [LARGE SCALE GENOMIC DNA]</scope>
    <source>
        <strain evidence="3">cv. PFS-1207/04</strain>
    </source>
</reference>
<feature type="region of interest" description="Disordered" evidence="1">
    <location>
        <begin position="90"/>
        <end position="153"/>
    </location>
</feature>
<evidence type="ECO:0000313" key="2">
    <source>
        <dbReference type="EMBL" id="KAF3578963.1"/>
    </source>
</evidence>
<name>A0ABQ7DLI6_BRACR</name>
<proteinExistence type="predicted"/>
<gene>
    <name evidence="2" type="ORF">DY000_02031242</name>
</gene>
<dbReference type="EMBL" id="QGKV02000649">
    <property type="protein sequence ID" value="KAF3578963.1"/>
    <property type="molecule type" value="Genomic_DNA"/>
</dbReference>
<dbReference type="Proteomes" id="UP000266723">
    <property type="component" value="Unassembled WGS sequence"/>
</dbReference>